<dbReference type="SUPFAM" id="SSF144059">
    <property type="entry name" value="ImpE-like"/>
    <property type="match status" value="1"/>
</dbReference>
<dbReference type="Pfam" id="PF07024">
    <property type="entry name" value="ImpE"/>
    <property type="match status" value="1"/>
</dbReference>
<organism evidence="1 2">
    <name type="scientific">Hydrocarboniclastica marina</name>
    <dbReference type="NCBI Taxonomy" id="2259620"/>
    <lineage>
        <taxon>Bacteria</taxon>
        <taxon>Pseudomonadati</taxon>
        <taxon>Pseudomonadota</taxon>
        <taxon>Gammaproteobacteria</taxon>
        <taxon>Alteromonadales</taxon>
        <taxon>Alteromonadaceae</taxon>
        <taxon>Hydrocarboniclastica</taxon>
    </lineage>
</organism>
<proteinExistence type="predicted"/>
<dbReference type="AlphaFoldDB" id="A0A4P7XEC0"/>
<sequence>MNAVREALAAGQLQGAIDVAQQQLKKSPADNDLRACLVEMLCLAGQLERADDLLTALARRHPDWIPGAANLRQLLRAQQARLALRAGQLADDVIAQPGPSLDALVAINFHLAQGELEDAQEAAFALERSRVITDPAHENTWGAIRDCDDSLNGYLEGLGTDGRFYLWQWSEIDTLQLHPVTTPIERVWRRAEVGLTDGRQGEVFLPLTYTGNTTDSYKLGRETAWQTHAPALVTGLGLKLFLVGEAAMSLEQIAQAKCRQPEVSDAV</sequence>
<dbReference type="OrthoDB" id="5416084at2"/>
<dbReference type="Pfam" id="PF14559">
    <property type="entry name" value="TPR_19"/>
    <property type="match status" value="1"/>
</dbReference>
<dbReference type="InterPro" id="IPR009211">
    <property type="entry name" value="TagJ"/>
</dbReference>
<evidence type="ECO:0000313" key="2">
    <source>
        <dbReference type="Proteomes" id="UP000298049"/>
    </source>
</evidence>
<evidence type="ECO:0000313" key="1">
    <source>
        <dbReference type="EMBL" id="QCF24734.1"/>
    </source>
</evidence>
<dbReference type="Gene3D" id="1.25.40.10">
    <property type="entry name" value="Tetratricopeptide repeat domain"/>
    <property type="match status" value="1"/>
</dbReference>
<protein>
    <submittedName>
        <fullName evidence="1">Virulence protein, SciE type</fullName>
    </submittedName>
</protein>
<reference evidence="1 2" key="1">
    <citation type="submission" date="2018-07" db="EMBL/GenBank/DDBJ databases">
        <title>Marsedoiliclastica nanhaica gen. nov. sp. nov., a novel marine hydrocarbonoclastic bacterium isolated from an in-situ enriched hydrocarbon-degrading consortium in deep-sea sediment.</title>
        <authorList>
            <person name="Dong C."/>
            <person name="Ma T."/>
            <person name="Liu R."/>
            <person name="Shao Z."/>
        </authorList>
    </citation>
    <scope>NUCLEOTIDE SEQUENCE [LARGE SCALE GENOMIC DNA]</scope>
    <source>
        <strain evidence="2">soil36-7</strain>
    </source>
</reference>
<dbReference type="Proteomes" id="UP000298049">
    <property type="component" value="Chromosome"/>
</dbReference>
<keyword evidence="2" id="KW-1185">Reference proteome</keyword>
<gene>
    <name evidence="1" type="ORF">soil367_01495</name>
</gene>
<dbReference type="InterPro" id="IPR011990">
    <property type="entry name" value="TPR-like_helical_dom_sf"/>
</dbReference>
<dbReference type="RefSeq" id="WP_136546233.1">
    <property type="nucleotide sequence ID" value="NZ_CP031093.1"/>
</dbReference>
<dbReference type="KEGG" id="hmi:soil367_01495"/>
<dbReference type="EMBL" id="CP031093">
    <property type="protein sequence ID" value="QCF24734.1"/>
    <property type="molecule type" value="Genomic_DNA"/>
</dbReference>
<accession>A0A4P7XEC0</accession>
<name>A0A4P7XEC0_9ALTE</name>